<accession>A0A2N6CS94</accession>
<feature type="region of interest" description="Disordered" evidence="1">
    <location>
        <begin position="110"/>
        <end position="133"/>
    </location>
</feature>
<gene>
    <name evidence="2" type="ORF">C0630_18945</name>
</gene>
<dbReference type="EMBL" id="PKUN01000030">
    <property type="protein sequence ID" value="PLX59966.1"/>
    <property type="molecule type" value="Genomic_DNA"/>
</dbReference>
<dbReference type="AlphaFoldDB" id="A0A2N6CS94"/>
<reference evidence="2 3" key="1">
    <citation type="submission" date="2017-11" db="EMBL/GenBank/DDBJ databases">
        <title>Genome-resolved metagenomics identifies genetic mobility, metabolic interactions, and unexpected diversity in perchlorate-reducing communities.</title>
        <authorList>
            <person name="Barnum T.P."/>
            <person name="Figueroa I.A."/>
            <person name="Carlstrom C.I."/>
            <person name="Lucas L.N."/>
            <person name="Engelbrektson A.L."/>
            <person name="Coates J.D."/>
        </authorList>
    </citation>
    <scope>NUCLEOTIDE SEQUENCE [LARGE SCALE GENOMIC DNA]</scope>
    <source>
        <strain evidence="2">BM301</strain>
    </source>
</reference>
<sequence>MDYITRGTLRLITRLGTILDFSTVAAALAETLESINFAELNRMLSQNNELQRLTRAWLGEVDDRSFAAEQIELILGSERLEIFAVQLGLDKTTATAALADVLSEIALECSDSNSSEDQPDPVETDAVSNSLSI</sequence>
<dbReference type="RefSeq" id="WP_029134957.1">
    <property type="nucleotide sequence ID" value="NZ_CBDUFW010000137.1"/>
</dbReference>
<evidence type="ECO:0000313" key="3">
    <source>
        <dbReference type="Proteomes" id="UP000235015"/>
    </source>
</evidence>
<comment type="caution">
    <text evidence="2">The sequence shown here is derived from an EMBL/GenBank/DDBJ whole genome shotgun (WGS) entry which is preliminary data.</text>
</comment>
<dbReference type="Gene3D" id="1.10.10.690">
    <property type="entry name" value="YidB-like"/>
    <property type="match status" value="1"/>
</dbReference>
<dbReference type="Proteomes" id="UP000235015">
    <property type="component" value="Unassembled WGS sequence"/>
</dbReference>
<dbReference type="SUPFAM" id="SSF140804">
    <property type="entry name" value="YidB-like"/>
    <property type="match status" value="1"/>
</dbReference>
<protein>
    <submittedName>
        <fullName evidence="2">Uncharacterized protein</fullName>
    </submittedName>
</protein>
<proteinExistence type="predicted"/>
<evidence type="ECO:0000256" key="1">
    <source>
        <dbReference type="SAM" id="MobiDB-lite"/>
    </source>
</evidence>
<name>A0A2N6CS94_9GAMM</name>
<dbReference type="InterPro" id="IPR027405">
    <property type="entry name" value="YidB-like"/>
</dbReference>
<evidence type="ECO:0000313" key="2">
    <source>
        <dbReference type="EMBL" id="PLX59966.1"/>
    </source>
</evidence>
<organism evidence="2 3">
    <name type="scientific">Sedimenticola selenatireducens</name>
    <dbReference type="NCBI Taxonomy" id="191960"/>
    <lineage>
        <taxon>Bacteria</taxon>
        <taxon>Pseudomonadati</taxon>
        <taxon>Pseudomonadota</taxon>
        <taxon>Gammaproteobacteria</taxon>
        <taxon>Chromatiales</taxon>
        <taxon>Sedimenticolaceae</taxon>
        <taxon>Sedimenticola</taxon>
    </lineage>
</organism>
<dbReference type="STRING" id="1111735.GCA_000428045_02263"/>